<dbReference type="PANTHER" id="PTHR30569:SF0">
    <property type="entry name" value="CYTOSINE PERMEASE"/>
    <property type="match status" value="1"/>
</dbReference>
<comment type="similarity">
    <text evidence="2">Belongs to the purine-cytosine permease (2.A.39) family.</text>
</comment>
<feature type="transmembrane region" description="Helical" evidence="6">
    <location>
        <begin position="273"/>
        <end position="294"/>
    </location>
</feature>
<keyword evidence="5 6" id="KW-0472">Membrane</keyword>
<evidence type="ECO:0000256" key="2">
    <source>
        <dbReference type="ARBA" id="ARBA00008974"/>
    </source>
</evidence>
<dbReference type="RefSeq" id="WP_214543767.1">
    <property type="nucleotide sequence ID" value="NZ_JAHEWS010000004.1"/>
</dbReference>
<evidence type="ECO:0000313" key="7">
    <source>
        <dbReference type="EMBL" id="MBT1586946.1"/>
    </source>
</evidence>
<comment type="subcellular location">
    <subcellularLocation>
        <location evidence="1">Membrane</location>
        <topology evidence="1">Multi-pass membrane protein</topology>
    </subcellularLocation>
</comment>
<proteinExistence type="inferred from homology"/>
<dbReference type="CDD" id="cd11484">
    <property type="entry name" value="SLC-NCS1sbd_CobB-like"/>
    <property type="match status" value="1"/>
</dbReference>
<sequence length="459" mass="47741">MASETAVSAPRTPRSESVAVDDYSLSRVPMSARYGWFQVAVQRFGQISALSQFLLGATLGFGMSFWDAFWAITLGAVILEIVSVLVGVIGVKEGLNTSVIARWTGFGKAGSALVGLAIGLSLIGWFGIQSGVSAAGLVSILPILPAWAWSLVFGLLVTAIVLRGFHSMQWLANVTVPLFLVLVGWAVIVELSRHSIAELAARAPAGPELSFVAGTTLVAGGFIVGAVITPDMTRFNRSVGDVVKQTLLGVTLGEYVIGLAGVLLAHAVGSADITRVITSSVGWVGILVILLGTFKINDWNIYSSSLGVTNFIDAVFGKQVNRGLVTLVMGVVGSVLAAVGFLGALTPFLSVLGVVFPPIAGIMVAEYFVVKRWRRELSDAENIPATSPTWVPATLVIWAIASLIGYFVAVGIPSINSVVIAFVLYVVAGKVGLIRGVGVSRTEAAPVAAAPAAPATPAA</sequence>
<feature type="transmembrane region" description="Helical" evidence="6">
    <location>
        <begin position="170"/>
        <end position="189"/>
    </location>
</feature>
<evidence type="ECO:0000313" key="8">
    <source>
        <dbReference type="Proteomes" id="UP001519641"/>
    </source>
</evidence>
<dbReference type="EMBL" id="JAHEWS010000004">
    <property type="protein sequence ID" value="MBT1586946.1"/>
    <property type="molecule type" value="Genomic_DNA"/>
</dbReference>
<dbReference type="Gene3D" id="1.10.4160.10">
    <property type="entry name" value="Hydantoin permease"/>
    <property type="match status" value="1"/>
</dbReference>
<keyword evidence="4 6" id="KW-1133">Transmembrane helix</keyword>
<evidence type="ECO:0000256" key="1">
    <source>
        <dbReference type="ARBA" id="ARBA00004141"/>
    </source>
</evidence>
<dbReference type="Proteomes" id="UP001519641">
    <property type="component" value="Unassembled WGS sequence"/>
</dbReference>
<dbReference type="InterPro" id="IPR001248">
    <property type="entry name" value="Pur-cyt_permease"/>
</dbReference>
<dbReference type="PANTHER" id="PTHR30569">
    <property type="entry name" value="CYTOSINE TRANSPORTER CODB"/>
    <property type="match status" value="1"/>
</dbReference>
<feature type="transmembrane region" description="Helical" evidence="6">
    <location>
        <begin position="248"/>
        <end position="267"/>
    </location>
</feature>
<feature type="transmembrane region" description="Helical" evidence="6">
    <location>
        <begin position="415"/>
        <end position="433"/>
    </location>
</feature>
<organism evidence="7 8">
    <name type="scientific">Curtobacterium aurantiacum</name>
    <dbReference type="NCBI Taxonomy" id="3236919"/>
    <lineage>
        <taxon>Bacteria</taxon>
        <taxon>Bacillati</taxon>
        <taxon>Actinomycetota</taxon>
        <taxon>Actinomycetes</taxon>
        <taxon>Micrococcales</taxon>
        <taxon>Microbacteriaceae</taxon>
        <taxon>Curtobacterium</taxon>
    </lineage>
</organism>
<evidence type="ECO:0000256" key="5">
    <source>
        <dbReference type="ARBA" id="ARBA00023136"/>
    </source>
</evidence>
<protein>
    <submittedName>
        <fullName evidence="7">Cytosine permease</fullName>
    </submittedName>
</protein>
<gene>
    <name evidence="7" type="ORF">KK097_03860</name>
</gene>
<feature type="transmembrane region" description="Helical" evidence="6">
    <location>
        <begin position="348"/>
        <end position="369"/>
    </location>
</feature>
<evidence type="ECO:0000256" key="6">
    <source>
        <dbReference type="SAM" id="Phobius"/>
    </source>
</evidence>
<name>A0ABS5VBT9_9MICO</name>
<reference evidence="7 8" key="1">
    <citation type="submission" date="2021-05" db="EMBL/GenBank/DDBJ databases">
        <title>Whole genome sequence of Curtobacterium flaccumfaciens pv. flaccumfaciens strain CFBP 8819.</title>
        <authorList>
            <person name="Osdaghi E."/>
            <person name="Taghouti G."/>
            <person name="Portier P."/>
            <person name="Fazliarab A."/>
            <person name="Taghavi S.M."/>
            <person name="Briand M."/>
            <person name="Le-Saux M."/>
            <person name="Jacques M.-A."/>
        </authorList>
    </citation>
    <scope>NUCLEOTIDE SEQUENCE [LARGE SCALE GENOMIC DNA]</scope>
    <source>
        <strain evidence="7 8">CFBP 8819</strain>
    </source>
</reference>
<feature type="transmembrane region" description="Helical" evidence="6">
    <location>
        <begin position="324"/>
        <end position="342"/>
    </location>
</feature>
<dbReference type="Pfam" id="PF02133">
    <property type="entry name" value="Transp_cyt_pur"/>
    <property type="match status" value="1"/>
</dbReference>
<accession>A0ABS5VBT9</accession>
<evidence type="ECO:0000256" key="4">
    <source>
        <dbReference type="ARBA" id="ARBA00022989"/>
    </source>
</evidence>
<feature type="transmembrane region" description="Helical" evidence="6">
    <location>
        <begin position="109"/>
        <end position="128"/>
    </location>
</feature>
<keyword evidence="3 6" id="KW-0812">Transmembrane</keyword>
<feature type="transmembrane region" description="Helical" evidence="6">
    <location>
        <begin position="68"/>
        <end position="89"/>
    </location>
</feature>
<keyword evidence="8" id="KW-1185">Reference proteome</keyword>
<feature type="transmembrane region" description="Helical" evidence="6">
    <location>
        <begin position="390"/>
        <end position="409"/>
    </location>
</feature>
<feature type="transmembrane region" description="Helical" evidence="6">
    <location>
        <begin position="134"/>
        <end position="158"/>
    </location>
</feature>
<feature type="transmembrane region" description="Helical" evidence="6">
    <location>
        <begin position="209"/>
        <end position="228"/>
    </location>
</feature>
<evidence type="ECO:0000256" key="3">
    <source>
        <dbReference type="ARBA" id="ARBA00022692"/>
    </source>
</evidence>
<dbReference type="InterPro" id="IPR030191">
    <property type="entry name" value="CodB"/>
</dbReference>
<comment type="caution">
    <text evidence="7">The sequence shown here is derived from an EMBL/GenBank/DDBJ whole genome shotgun (WGS) entry which is preliminary data.</text>
</comment>